<comment type="caution">
    <text evidence="1">The sequence shown here is derived from an EMBL/GenBank/DDBJ whole genome shotgun (WGS) entry which is preliminary data.</text>
</comment>
<protein>
    <submittedName>
        <fullName evidence="1">Uncharacterized protein</fullName>
    </submittedName>
</protein>
<evidence type="ECO:0000313" key="2">
    <source>
        <dbReference type="Proteomes" id="UP001218188"/>
    </source>
</evidence>
<sequence length="241" mass="27157">MSYLRRLFVSHTEILEFLKFPVLKEIAIDVGPDENVLTHLEPSLIRSSCSLGMLSFAGCPPADATIQILQKFPSIRELAIIVDTVEDGARLTRFMASLTVSETEETTVVAPHLNRVSLGCEDKGYIDHDTFLKMVKSRWRAEHCALKSAAMFIDAGEAPMRSGFSELYEEGLDFFLAEGLDASEAIDFTSPKISFLGIVLVIDFSPRIFGKFRMRDFDFVYITFRCCLLHHPRDFIVSAFL</sequence>
<organism evidence="1 2">
    <name type="scientific">Mycena alexandri</name>
    <dbReference type="NCBI Taxonomy" id="1745969"/>
    <lineage>
        <taxon>Eukaryota</taxon>
        <taxon>Fungi</taxon>
        <taxon>Dikarya</taxon>
        <taxon>Basidiomycota</taxon>
        <taxon>Agaricomycotina</taxon>
        <taxon>Agaricomycetes</taxon>
        <taxon>Agaricomycetidae</taxon>
        <taxon>Agaricales</taxon>
        <taxon>Marasmiineae</taxon>
        <taxon>Mycenaceae</taxon>
        <taxon>Mycena</taxon>
    </lineage>
</organism>
<gene>
    <name evidence="1" type="ORF">C8F04DRAFT_1257853</name>
</gene>
<dbReference type="AlphaFoldDB" id="A0AAD6T3G0"/>
<name>A0AAD6T3G0_9AGAR</name>
<dbReference type="EMBL" id="JARJCM010000042">
    <property type="protein sequence ID" value="KAJ7036627.1"/>
    <property type="molecule type" value="Genomic_DNA"/>
</dbReference>
<accession>A0AAD6T3G0</accession>
<evidence type="ECO:0000313" key="1">
    <source>
        <dbReference type="EMBL" id="KAJ7036627.1"/>
    </source>
</evidence>
<proteinExistence type="predicted"/>
<dbReference type="Proteomes" id="UP001218188">
    <property type="component" value="Unassembled WGS sequence"/>
</dbReference>
<reference evidence="1" key="1">
    <citation type="submission" date="2023-03" db="EMBL/GenBank/DDBJ databases">
        <title>Massive genome expansion in bonnet fungi (Mycena s.s.) driven by repeated elements and novel gene families across ecological guilds.</title>
        <authorList>
            <consortium name="Lawrence Berkeley National Laboratory"/>
            <person name="Harder C.B."/>
            <person name="Miyauchi S."/>
            <person name="Viragh M."/>
            <person name="Kuo A."/>
            <person name="Thoen E."/>
            <person name="Andreopoulos B."/>
            <person name="Lu D."/>
            <person name="Skrede I."/>
            <person name="Drula E."/>
            <person name="Henrissat B."/>
            <person name="Morin E."/>
            <person name="Kohler A."/>
            <person name="Barry K."/>
            <person name="LaButti K."/>
            <person name="Morin E."/>
            <person name="Salamov A."/>
            <person name="Lipzen A."/>
            <person name="Mereny Z."/>
            <person name="Hegedus B."/>
            <person name="Baldrian P."/>
            <person name="Stursova M."/>
            <person name="Weitz H."/>
            <person name="Taylor A."/>
            <person name="Grigoriev I.V."/>
            <person name="Nagy L.G."/>
            <person name="Martin F."/>
            <person name="Kauserud H."/>
        </authorList>
    </citation>
    <scope>NUCLEOTIDE SEQUENCE</scope>
    <source>
        <strain evidence="1">CBHHK200</strain>
    </source>
</reference>
<keyword evidence="2" id="KW-1185">Reference proteome</keyword>